<keyword evidence="1" id="KW-0472">Membrane</keyword>
<evidence type="ECO:0000313" key="2">
    <source>
        <dbReference type="EMBL" id="MFD1721788.1"/>
    </source>
</evidence>
<name>A0ABW4LE34_9MICO</name>
<feature type="transmembrane region" description="Helical" evidence="1">
    <location>
        <begin position="12"/>
        <end position="34"/>
    </location>
</feature>
<protein>
    <submittedName>
        <fullName evidence="2">Uncharacterized protein</fullName>
    </submittedName>
</protein>
<reference evidence="3" key="1">
    <citation type="journal article" date="2019" name="Int. J. Syst. Evol. Microbiol.">
        <title>The Global Catalogue of Microorganisms (GCM) 10K type strain sequencing project: providing services to taxonomists for standard genome sequencing and annotation.</title>
        <authorList>
            <consortium name="The Broad Institute Genomics Platform"/>
            <consortium name="The Broad Institute Genome Sequencing Center for Infectious Disease"/>
            <person name="Wu L."/>
            <person name="Ma J."/>
        </authorList>
    </citation>
    <scope>NUCLEOTIDE SEQUENCE [LARGE SCALE GENOMIC DNA]</scope>
    <source>
        <strain evidence="3">CGMCC 1.12471</strain>
    </source>
</reference>
<evidence type="ECO:0000256" key="1">
    <source>
        <dbReference type="SAM" id="Phobius"/>
    </source>
</evidence>
<dbReference type="RefSeq" id="WP_377934335.1">
    <property type="nucleotide sequence ID" value="NZ_JBHUEA010000013.1"/>
</dbReference>
<keyword evidence="1" id="KW-0812">Transmembrane</keyword>
<gene>
    <name evidence="2" type="ORF">ACFSBI_09520</name>
</gene>
<accession>A0ABW4LE34</accession>
<keyword evidence="3" id="KW-1185">Reference proteome</keyword>
<proteinExistence type="predicted"/>
<keyword evidence="1" id="KW-1133">Transmembrane helix</keyword>
<evidence type="ECO:0000313" key="3">
    <source>
        <dbReference type="Proteomes" id="UP001597347"/>
    </source>
</evidence>
<feature type="transmembrane region" description="Helical" evidence="1">
    <location>
        <begin position="71"/>
        <end position="97"/>
    </location>
</feature>
<dbReference type="EMBL" id="JBHUEA010000013">
    <property type="protein sequence ID" value="MFD1721788.1"/>
    <property type="molecule type" value="Genomic_DNA"/>
</dbReference>
<sequence>MSGPDGVRSRSSGTYVLVIGAIVIAVCLVVLSLLTRVAPAIATTVIVLDVLLVAAMLVARFTIRPIGRRQWTITGCLLAACVLSLGAVVLIAALTAAA</sequence>
<dbReference type="Proteomes" id="UP001597347">
    <property type="component" value="Unassembled WGS sequence"/>
</dbReference>
<comment type="caution">
    <text evidence="2">The sequence shown here is derived from an EMBL/GenBank/DDBJ whole genome shotgun (WGS) entry which is preliminary data.</text>
</comment>
<organism evidence="2 3">
    <name type="scientific">Amnibacterium endophyticum</name>
    <dbReference type="NCBI Taxonomy" id="2109337"/>
    <lineage>
        <taxon>Bacteria</taxon>
        <taxon>Bacillati</taxon>
        <taxon>Actinomycetota</taxon>
        <taxon>Actinomycetes</taxon>
        <taxon>Micrococcales</taxon>
        <taxon>Microbacteriaceae</taxon>
        <taxon>Amnibacterium</taxon>
    </lineage>
</organism>
<feature type="transmembrane region" description="Helical" evidence="1">
    <location>
        <begin position="40"/>
        <end position="59"/>
    </location>
</feature>